<evidence type="ECO:0000313" key="2">
    <source>
        <dbReference type="EMBL" id="KAB4102791.1"/>
    </source>
</evidence>
<dbReference type="EMBL" id="CZAF01000014">
    <property type="protein sequence ID" value="CUP53960.1"/>
    <property type="molecule type" value="Genomic_DNA"/>
</dbReference>
<evidence type="ECO:0000313" key="3">
    <source>
        <dbReference type="EMBL" id="KAB4113256.1"/>
    </source>
</evidence>
<dbReference type="Proteomes" id="UP000260844">
    <property type="component" value="Unassembled WGS sequence"/>
</dbReference>
<dbReference type="Proteomes" id="UP000438773">
    <property type="component" value="Unassembled WGS sequence"/>
</dbReference>
<dbReference type="GeneID" id="23318842"/>
<dbReference type="RefSeq" id="WP_007838828.1">
    <property type="nucleotide sequence ID" value="NZ_BAABZM010000001.1"/>
</dbReference>
<dbReference type="EMBL" id="WCTL01000026">
    <property type="protein sequence ID" value="KAB4230443.1"/>
    <property type="molecule type" value="Genomic_DNA"/>
</dbReference>
<gene>
    <name evidence="7" type="ORF">DXB37_16895</name>
    <name evidence="6" type="ORF">DXD40_19255</name>
    <name evidence="1" type="ORF">ERS852462_03930</name>
    <name evidence="5" type="ORF">GAP47_19335</name>
    <name evidence="2" type="ORF">GAQ70_20630</name>
    <name evidence="3" type="ORF">GAQ72_16425</name>
    <name evidence="4" type="ORF">GAQ75_21420</name>
</gene>
<evidence type="ECO:0000313" key="5">
    <source>
        <dbReference type="EMBL" id="KAB4230443.1"/>
    </source>
</evidence>
<evidence type="ECO:0000313" key="14">
    <source>
        <dbReference type="Proteomes" id="UP000462376"/>
    </source>
</evidence>
<dbReference type="EMBL" id="WCUQ01000018">
    <property type="protein sequence ID" value="KAB4120471.1"/>
    <property type="molecule type" value="Genomic_DNA"/>
</dbReference>
<dbReference type="OrthoDB" id="1039960at2"/>
<evidence type="ECO:0000313" key="12">
    <source>
        <dbReference type="Proteomes" id="UP000438773"/>
    </source>
</evidence>
<accession>A0A174P559</accession>
<sequence length="91" mass="10561">MNRKTTSKGQQEANPEMTMLVYREMSYPAREVQGKDGNYLVSVERLEQELLDGIRSLDPAAFDLDEEIAYYCSDEEIRLLTDDELEEMIYG</sequence>
<dbReference type="Proteomes" id="UP000441711">
    <property type="component" value="Unassembled WGS sequence"/>
</dbReference>
<evidence type="ECO:0000313" key="8">
    <source>
        <dbReference type="Proteomes" id="UP000095614"/>
    </source>
</evidence>
<evidence type="ECO:0000313" key="1">
    <source>
        <dbReference type="EMBL" id="CUP53960.1"/>
    </source>
</evidence>
<dbReference type="EMBL" id="QSVA01000018">
    <property type="protein sequence ID" value="RGN91368.1"/>
    <property type="molecule type" value="Genomic_DNA"/>
</dbReference>
<evidence type="ECO:0000313" key="9">
    <source>
        <dbReference type="Proteomes" id="UP000260759"/>
    </source>
</evidence>
<proteinExistence type="predicted"/>
<dbReference type="AlphaFoldDB" id="A0A174P559"/>
<reference evidence="1 8" key="1">
    <citation type="submission" date="2015-09" db="EMBL/GenBank/DDBJ databases">
        <authorList>
            <consortium name="Pathogen Informatics"/>
        </authorList>
    </citation>
    <scope>NUCLEOTIDE SEQUENCE [LARGE SCALE GENOMIC DNA]</scope>
    <source>
        <strain evidence="1 8">2789STDY5834847</strain>
    </source>
</reference>
<evidence type="ECO:0000313" key="13">
    <source>
        <dbReference type="Proteomes" id="UP000441711"/>
    </source>
</evidence>
<evidence type="ECO:0000313" key="10">
    <source>
        <dbReference type="Proteomes" id="UP000260844"/>
    </source>
</evidence>
<dbReference type="Proteomes" id="UP000434462">
    <property type="component" value="Unassembled WGS sequence"/>
</dbReference>
<dbReference type="EMBL" id="WCUP01000022">
    <property type="protein sequence ID" value="KAB4102791.1"/>
    <property type="molecule type" value="Genomic_DNA"/>
</dbReference>
<dbReference type="Proteomes" id="UP000462376">
    <property type="component" value="Unassembled WGS sequence"/>
</dbReference>
<organism evidence="1 8">
    <name type="scientific">Bacteroides uniformis</name>
    <dbReference type="NCBI Taxonomy" id="820"/>
    <lineage>
        <taxon>Bacteria</taxon>
        <taxon>Pseudomonadati</taxon>
        <taxon>Bacteroidota</taxon>
        <taxon>Bacteroidia</taxon>
        <taxon>Bacteroidales</taxon>
        <taxon>Bacteroidaceae</taxon>
        <taxon>Bacteroides</taxon>
    </lineage>
</organism>
<dbReference type="EMBL" id="QSPV01000030">
    <property type="protein sequence ID" value="RGJ88650.1"/>
    <property type="molecule type" value="Genomic_DNA"/>
</dbReference>
<protein>
    <submittedName>
        <fullName evidence="1">Uncharacterized protein</fullName>
    </submittedName>
</protein>
<dbReference type="EMBL" id="WCUR01000072">
    <property type="protein sequence ID" value="KAB4113256.1"/>
    <property type="molecule type" value="Genomic_DNA"/>
</dbReference>
<reference evidence="11 12" key="3">
    <citation type="journal article" date="2019" name="Nat. Med.">
        <title>A library of human gut bacterial isolates paired with longitudinal multiomics data enables mechanistic microbiome research.</title>
        <authorList>
            <person name="Poyet M."/>
            <person name="Groussin M."/>
            <person name="Gibbons S.M."/>
            <person name="Avila-Pacheco J."/>
            <person name="Jiang X."/>
            <person name="Kearney S.M."/>
            <person name="Perrotta A.R."/>
            <person name="Berdy B."/>
            <person name="Zhao S."/>
            <person name="Lieberman T.D."/>
            <person name="Swanson P.K."/>
            <person name="Smith M."/>
            <person name="Roesemann S."/>
            <person name="Alexander J.E."/>
            <person name="Rich S.A."/>
            <person name="Livny J."/>
            <person name="Vlamakis H."/>
            <person name="Clish C."/>
            <person name="Bullock K."/>
            <person name="Deik A."/>
            <person name="Scott J."/>
            <person name="Pierce K.A."/>
            <person name="Xavier R.J."/>
            <person name="Alm E.J."/>
        </authorList>
    </citation>
    <scope>NUCLEOTIDE SEQUENCE [LARGE SCALE GENOMIC DNA]</scope>
    <source>
        <strain evidence="2 13">BIOML-A36</strain>
        <strain evidence="4 12">BIOML-A37</strain>
        <strain evidence="3 11">BIOML-A38</strain>
        <strain evidence="5 14">BIOML-A5</strain>
    </source>
</reference>
<name>A0A174P559_BACUN</name>
<reference evidence="9 10" key="2">
    <citation type="submission" date="2018-08" db="EMBL/GenBank/DDBJ databases">
        <title>A genome reference for cultivated species of the human gut microbiota.</title>
        <authorList>
            <person name="Zou Y."/>
            <person name="Xue W."/>
            <person name="Luo G."/>
        </authorList>
    </citation>
    <scope>NUCLEOTIDE SEQUENCE [LARGE SCALE GENOMIC DNA]</scope>
    <source>
        <strain evidence="7 9">OM03-4</strain>
        <strain evidence="6 10">TM04-30</strain>
    </source>
</reference>
<evidence type="ECO:0000313" key="7">
    <source>
        <dbReference type="EMBL" id="RGN91368.1"/>
    </source>
</evidence>
<evidence type="ECO:0000313" key="11">
    <source>
        <dbReference type="Proteomes" id="UP000434462"/>
    </source>
</evidence>
<dbReference type="Proteomes" id="UP000260759">
    <property type="component" value="Unassembled WGS sequence"/>
</dbReference>
<evidence type="ECO:0000313" key="4">
    <source>
        <dbReference type="EMBL" id="KAB4120471.1"/>
    </source>
</evidence>
<evidence type="ECO:0000313" key="6">
    <source>
        <dbReference type="EMBL" id="RGJ88650.1"/>
    </source>
</evidence>
<dbReference type="Proteomes" id="UP000095614">
    <property type="component" value="Unassembled WGS sequence"/>
</dbReference>